<dbReference type="Proteomes" id="UP001054945">
    <property type="component" value="Unassembled WGS sequence"/>
</dbReference>
<evidence type="ECO:0000313" key="2">
    <source>
        <dbReference type="Proteomes" id="UP001054945"/>
    </source>
</evidence>
<sequence>MHRLSLDRWLVQRDSRRKRSLQQPPTLRPGTEVSRCHTDVPLKNLQMMPLKMTFFFLSDIFFVPYLNSPA</sequence>
<name>A0AAV4NK45_CAEEX</name>
<protein>
    <submittedName>
        <fullName evidence="1">Uncharacterized protein</fullName>
    </submittedName>
</protein>
<keyword evidence="2" id="KW-1185">Reference proteome</keyword>
<evidence type="ECO:0000313" key="1">
    <source>
        <dbReference type="EMBL" id="GIX84086.1"/>
    </source>
</evidence>
<comment type="caution">
    <text evidence="1">The sequence shown here is derived from an EMBL/GenBank/DDBJ whole genome shotgun (WGS) entry which is preliminary data.</text>
</comment>
<accession>A0AAV4NK45</accession>
<dbReference type="EMBL" id="BPLR01003396">
    <property type="protein sequence ID" value="GIX84086.1"/>
    <property type="molecule type" value="Genomic_DNA"/>
</dbReference>
<gene>
    <name evidence="1" type="ORF">CEXT_671311</name>
</gene>
<reference evidence="1 2" key="1">
    <citation type="submission" date="2021-06" db="EMBL/GenBank/DDBJ databases">
        <title>Caerostris extrusa draft genome.</title>
        <authorList>
            <person name="Kono N."/>
            <person name="Arakawa K."/>
        </authorList>
    </citation>
    <scope>NUCLEOTIDE SEQUENCE [LARGE SCALE GENOMIC DNA]</scope>
</reference>
<proteinExistence type="predicted"/>
<organism evidence="1 2">
    <name type="scientific">Caerostris extrusa</name>
    <name type="common">Bark spider</name>
    <name type="synonym">Caerostris bankana</name>
    <dbReference type="NCBI Taxonomy" id="172846"/>
    <lineage>
        <taxon>Eukaryota</taxon>
        <taxon>Metazoa</taxon>
        <taxon>Ecdysozoa</taxon>
        <taxon>Arthropoda</taxon>
        <taxon>Chelicerata</taxon>
        <taxon>Arachnida</taxon>
        <taxon>Araneae</taxon>
        <taxon>Araneomorphae</taxon>
        <taxon>Entelegynae</taxon>
        <taxon>Araneoidea</taxon>
        <taxon>Araneidae</taxon>
        <taxon>Caerostris</taxon>
    </lineage>
</organism>
<dbReference type="AlphaFoldDB" id="A0AAV4NK45"/>